<evidence type="ECO:0000256" key="4">
    <source>
        <dbReference type="ARBA" id="ARBA00023163"/>
    </source>
</evidence>
<proteinExistence type="predicted"/>
<dbReference type="EMBL" id="BAAAZO010000012">
    <property type="protein sequence ID" value="GAA3635963.1"/>
    <property type="molecule type" value="Genomic_DNA"/>
</dbReference>
<name>A0ABP7AMU5_9ACTN</name>
<dbReference type="SUPFAM" id="SSF100950">
    <property type="entry name" value="NagB/RpiA/CoA transferase-like"/>
    <property type="match status" value="1"/>
</dbReference>
<dbReference type="PROSITE" id="PS51000">
    <property type="entry name" value="HTH_DEOR_2"/>
    <property type="match status" value="1"/>
</dbReference>
<dbReference type="Gene3D" id="3.40.50.1360">
    <property type="match status" value="1"/>
</dbReference>
<dbReference type="SMART" id="SM00420">
    <property type="entry name" value="HTH_DEOR"/>
    <property type="match status" value="1"/>
</dbReference>
<protein>
    <recommendedName>
        <fullName evidence="1">Lactose phosphotransferase system repressor</fullName>
    </recommendedName>
</protein>
<evidence type="ECO:0000313" key="8">
    <source>
        <dbReference type="Proteomes" id="UP001501074"/>
    </source>
</evidence>
<dbReference type="PRINTS" id="PR00037">
    <property type="entry name" value="HTHLACR"/>
</dbReference>
<dbReference type="GO" id="GO:0003677">
    <property type="term" value="F:DNA binding"/>
    <property type="evidence" value="ECO:0007669"/>
    <property type="project" value="UniProtKB-KW"/>
</dbReference>
<comment type="caution">
    <text evidence="7">The sequence shown here is derived from an EMBL/GenBank/DDBJ whole genome shotgun (WGS) entry which is preliminary data.</text>
</comment>
<feature type="domain" description="HTH deoR-type" evidence="6">
    <location>
        <begin position="3"/>
        <end position="58"/>
    </location>
</feature>
<evidence type="ECO:0000256" key="2">
    <source>
        <dbReference type="ARBA" id="ARBA00022491"/>
    </source>
</evidence>
<dbReference type="Pfam" id="PF08220">
    <property type="entry name" value="HTH_DeoR"/>
    <property type="match status" value="1"/>
</dbReference>
<dbReference type="Pfam" id="PF00455">
    <property type="entry name" value="DeoRC"/>
    <property type="match status" value="1"/>
</dbReference>
<keyword evidence="7" id="KW-0238">DNA-binding</keyword>
<sequence>MNADERQKEILRLARDEGRVDVVTLATDFAVTTETIRRDLTVLERSGNLRRVYGGAVPVGRAPDPVLAVRDSVMTTEKERIAKAALAEVPDEGSIVLDAGSTTSRMAEVLPTDRELTVIVNSPAIAMMLTPRPNLTVIMLGGRVRRSTFATVDEWLLQPLSRMYVDVAFLAASGVSLERGLTTPDPGEASVKASMMSAARRTVLLADHSKIENYSLARFGSVSDLDVLVTDSGLEDSAAAALGLAGPRIVRA</sequence>
<dbReference type="SUPFAM" id="SSF46785">
    <property type="entry name" value="Winged helix' DNA-binding domain"/>
    <property type="match status" value="1"/>
</dbReference>
<dbReference type="InterPro" id="IPR037171">
    <property type="entry name" value="NagB/RpiA_transferase-like"/>
</dbReference>
<dbReference type="RefSeq" id="WP_231488799.1">
    <property type="nucleotide sequence ID" value="NZ_BAAAZO010000012.1"/>
</dbReference>
<keyword evidence="4" id="KW-0804">Transcription</keyword>
<keyword evidence="8" id="KW-1185">Reference proteome</keyword>
<accession>A0ABP7AMU5</accession>
<evidence type="ECO:0000256" key="1">
    <source>
        <dbReference type="ARBA" id="ARBA00021390"/>
    </source>
</evidence>
<dbReference type="InterPro" id="IPR050313">
    <property type="entry name" value="Carb_Metab_HTH_regulators"/>
</dbReference>
<keyword evidence="2" id="KW-0678">Repressor</keyword>
<evidence type="ECO:0000313" key="7">
    <source>
        <dbReference type="EMBL" id="GAA3635963.1"/>
    </source>
</evidence>
<gene>
    <name evidence="7" type="ORF">GCM10022223_62990</name>
</gene>
<comment type="function">
    <text evidence="5">Repressor of the lactose catabolism operon. Galactose-6-phosphate is the inducer.</text>
</comment>
<dbReference type="PANTHER" id="PTHR30363">
    <property type="entry name" value="HTH-TYPE TRANSCRIPTIONAL REGULATOR SRLR-RELATED"/>
    <property type="match status" value="1"/>
</dbReference>
<dbReference type="InterPro" id="IPR014036">
    <property type="entry name" value="DeoR-like_C"/>
</dbReference>
<evidence type="ECO:0000256" key="5">
    <source>
        <dbReference type="ARBA" id="ARBA00024937"/>
    </source>
</evidence>
<dbReference type="InterPro" id="IPR036390">
    <property type="entry name" value="WH_DNA-bd_sf"/>
</dbReference>
<evidence type="ECO:0000259" key="6">
    <source>
        <dbReference type="PROSITE" id="PS51000"/>
    </source>
</evidence>
<dbReference type="PANTHER" id="PTHR30363:SF4">
    <property type="entry name" value="GLYCEROL-3-PHOSPHATE REGULON REPRESSOR"/>
    <property type="match status" value="1"/>
</dbReference>
<keyword evidence="3" id="KW-0805">Transcription regulation</keyword>
<dbReference type="Proteomes" id="UP001501074">
    <property type="component" value="Unassembled WGS sequence"/>
</dbReference>
<evidence type="ECO:0000256" key="3">
    <source>
        <dbReference type="ARBA" id="ARBA00023015"/>
    </source>
</evidence>
<organism evidence="7 8">
    <name type="scientific">Kineosporia mesophila</name>
    <dbReference type="NCBI Taxonomy" id="566012"/>
    <lineage>
        <taxon>Bacteria</taxon>
        <taxon>Bacillati</taxon>
        <taxon>Actinomycetota</taxon>
        <taxon>Actinomycetes</taxon>
        <taxon>Kineosporiales</taxon>
        <taxon>Kineosporiaceae</taxon>
        <taxon>Kineosporia</taxon>
    </lineage>
</organism>
<dbReference type="InterPro" id="IPR001034">
    <property type="entry name" value="DeoR_HTH"/>
</dbReference>
<dbReference type="SMART" id="SM01134">
    <property type="entry name" value="DeoRC"/>
    <property type="match status" value="1"/>
</dbReference>
<reference evidence="8" key="1">
    <citation type="journal article" date="2019" name="Int. J. Syst. Evol. Microbiol.">
        <title>The Global Catalogue of Microorganisms (GCM) 10K type strain sequencing project: providing services to taxonomists for standard genome sequencing and annotation.</title>
        <authorList>
            <consortium name="The Broad Institute Genomics Platform"/>
            <consortium name="The Broad Institute Genome Sequencing Center for Infectious Disease"/>
            <person name="Wu L."/>
            <person name="Ma J."/>
        </authorList>
    </citation>
    <scope>NUCLEOTIDE SEQUENCE [LARGE SCALE GENOMIC DNA]</scope>
    <source>
        <strain evidence="8">JCM 16902</strain>
    </source>
</reference>